<keyword evidence="2" id="KW-1133">Transmembrane helix</keyword>
<evidence type="ECO:0000313" key="4">
    <source>
        <dbReference type="Proteomes" id="UP000179769"/>
    </source>
</evidence>
<dbReference type="OrthoDB" id="3218371at2"/>
<feature type="region of interest" description="Disordered" evidence="1">
    <location>
        <begin position="1"/>
        <end position="26"/>
    </location>
</feature>
<feature type="compositionally biased region" description="Gly residues" evidence="1">
    <location>
        <begin position="13"/>
        <end position="26"/>
    </location>
</feature>
<dbReference type="RefSeq" id="WP_071066468.1">
    <property type="nucleotide sequence ID" value="NZ_JBFLUH010000123.1"/>
</dbReference>
<protein>
    <recommendedName>
        <fullName evidence="5">DUF4229 domain-containing protein</fullName>
    </recommendedName>
</protein>
<evidence type="ECO:0000313" key="3">
    <source>
        <dbReference type="EMBL" id="OHV21115.1"/>
    </source>
</evidence>
<reference evidence="4" key="1">
    <citation type="submission" date="2016-07" db="EMBL/GenBank/DDBJ databases">
        <title>Frankia sp. NRRL B-16219 Genome sequencing.</title>
        <authorList>
            <person name="Ghodhbane-Gtari F."/>
            <person name="Swanson E."/>
            <person name="Gueddou A."/>
            <person name="Louati M."/>
            <person name="Nouioui I."/>
            <person name="Hezbri K."/>
            <person name="Abebe-Akele F."/>
            <person name="Simpson S."/>
            <person name="Morris K."/>
            <person name="Thomas K."/>
            <person name="Gtari M."/>
            <person name="Tisa L.S."/>
        </authorList>
    </citation>
    <scope>NUCLEOTIDE SEQUENCE [LARGE SCALE GENOMIC DNA]</scope>
    <source>
        <strain evidence="4">NRRL B-16219</strain>
    </source>
</reference>
<sequence>MSADDVSPSAGGHPIGTGGAGRGRAGAAPGEGGLMGLNLRYFALRAAMFGAVLGVLFLAGVGGVLGFALAAVISGLLSYPLALRQRRAVLDNVAARRGGRPW</sequence>
<comment type="caution">
    <text evidence="3">The sequence shown here is derived from an EMBL/GenBank/DDBJ whole genome shotgun (WGS) entry which is preliminary data.</text>
</comment>
<keyword evidence="2" id="KW-0472">Membrane</keyword>
<organism evidence="3 4">
    <name type="scientific">Parafrankia soli</name>
    <dbReference type="NCBI Taxonomy" id="2599596"/>
    <lineage>
        <taxon>Bacteria</taxon>
        <taxon>Bacillati</taxon>
        <taxon>Actinomycetota</taxon>
        <taxon>Actinomycetes</taxon>
        <taxon>Frankiales</taxon>
        <taxon>Frankiaceae</taxon>
        <taxon>Parafrankia</taxon>
    </lineage>
</organism>
<keyword evidence="2" id="KW-0812">Transmembrane</keyword>
<keyword evidence="4" id="KW-1185">Reference proteome</keyword>
<evidence type="ECO:0000256" key="2">
    <source>
        <dbReference type="SAM" id="Phobius"/>
    </source>
</evidence>
<gene>
    <name evidence="3" type="ORF">BBK14_07385</name>
</gene>
<proteinExistence type="predicted"/>
<feature type="transmembrane region" description="Helical" evidence="2">
    <location>
        <begin position="47"/>
        <end position="77"/>
    </location>
</feature>
<accession>A0A1S1PJR4</accession>
<name>A0A1S1PJR4_9ACTN</name>
<evidence type="ECO:0000256" key="1">
    <source>
        <dbReference type="SAM" id="MobiDB-lite"/>
    </source>
</evidence>
<dbReference type="Proteomes" id="UP000179769">
    <property type="component" value="Unassembled WGS sequence"/>
</dbReference>
<dbReference type="AlphaFoldDB" id="A0A1S1PJR4"/>
<evidence type="ECO:0008006" key="5">
    <source>
        <dbReference type="Google" id="ProtNLM"/>
    </source>
</evidence>
<dbReference type="EMBL" id="MAXA01000257">
    <property type="protein sequence ID" value="OHV21115.1"/>
    <property type="molecule type" value="Genomic_DNA"/>
</dbReference>